<feature type="region of interest" description="Disordered" evidence="2">
    <location>
        <begin position="71"/>
        <end position="140"/>
    </location>
</feature>
<evidence type="ECO:0000313" key="3">
    <source>
        <dbReference type="EMBL" id="EFR04961.1"/>
    </source>
</evidence>
<dbReference type="OMA" id="QACFDFA"/>
<dbReference type="EMBL" id="DS989829">
    <property type="protein sequence ID" value="EFR04961.1"/>
    <property type="molecule type" value="Genomic_DNA"/>
</dbReference>
<keyword evidence="4" id="KW-1185">Reference proteome</keyword>
<evidence type="ECO:0000313" key="4">
    <source>
        <dbReference type="Proteomes" id="UP000002669"/>
    </source>
</evidence>
<dbReference type="STRING" id="535722.E4V4N7"/>
<evidence type="ECO:0000256" key="2">
    <source>
        <dbReference type="SAM" id="MobiDB-lite"/>
    </source>
</evidence>
<dbReference type="AlphaFoldDB" id="E4V4N7"/>
<dbReference type="RefSeq" id="XP_003169796.1">
    <property type="nucleotide sequence ID" value="XM_003169748.1"/>
</dbReference>
<dbReference type="Proteomes" id="UP000002669">
    <property type="component" value="Unassembled WGS sequence"/>
</dbReference>
<dbReference type="GeneID" id="10025028"/>
<accession>E4V4N7</accession>
<feature type="compositionally biased region" description="Basic and acidic residues" evidence="2">
    <location>
        <begin position="97"/>
        <end position="108"/>
    </location>
</feature>
<dbReference type="VEuPathDB" id="FungiDB:MGYG_07964"/>
<evidence type="ECO:0008006" key="5">
    <source>
        <dbReference type="Google" id="ProtNLM"/>
    </source>
</evidence>
<proteinExistence type="predicted"/>
<evidence type="ECO:0000256" key="1">
    <source>
        <dbReference type="SAM" id="Coils"/>
    </source>
</evidence>
<feature type="compositionally biased region" description="Polar residues" evidence="2">
    <location>
        <begin position="127"/>
        <end position="138"/>
    </location>
</feature>
<dbReference type="HOGENOM" id="CLU_033910_2_0_1"/>
<organism evidence="4">
    <name type="scientific">Arthroderma gypseum (strain ATCC MYA-4604 / CBS 118893)</name>
    <name type="common">Microsporum gypseum</name>
    <dbReference type="NCBI Taxonomy" id="535722"/>
    <lineage>
        <taxon>Eukaryota</taxon>
        <taxon>Fungi</taxon>
        <taxon>Dikarya</taxon>
        <taxon>Ascomycota</taxon>
        <taxon>Pezizomycotina</taxon>
        <taxon>Eurotiomycetes</taxon>
        <taxon>Eurotiomycetidae</taxon>
        <taxon>Onygenales</taxon>
        <taxon>Arthrodermataceae</taxon>
        <taxon>Nannizzia</taxon>
    </lineage>
</organism>
<dbReference type="eggNOG" id="ENOG502SHBR">
    <property type="taxonomic scope" value="Eukaryota"/>
</dbReference>
<gene>
    <name evidence="3" type="ORF">MGYG_07964</name>
</gene>
<dbReference type="OrthoDB" id="5324651at2759"/>
<feature type="coiled-coil region" evidence="1">
    <location>
        <begin position="291"/>
        <end position="329"/>
    </location>
</feature>
<dbReference type="InParanoid" id="E4V4N7"/>
<protein>
    <recommendedName>
        <fullName evidence="5">Ubiquinol-cytochrome-c reductase cytochrome c1</fullName>
    </recommendedName>
</protein>
<sequence>MAIVKDERQRVLQAYRSLFIGENALIRKKKAIIRRIGSLKCPDTGLVAELGQEKIVDILQSLLTDDAFASKPTAKVSPSPNLLHPTISDPASPEEPSCDKKELGKGDPCEGTEESLVDVNLDEPSSKNETTSKAPSDSTPKDFFHAPFQVQHLILTKTQTLLEQACFDFALKWAPELISKEMWDCPEAIELSKWTLALSKVVNKIPIGAFNTADYANIQEIIHSGYELRNIAVHRQRVSLQKLDDMMQNAVRFLRAISDETRELQLSNVHAVMSVFMWSLGSRRQIIAAQFQNELGEIQRLREVLDVKEKEVEDAMRKANAEVNDLTRYMLEHSLQGIFGGKGGLGRYSR</sequence>
<reference evidence="4" key="1">
    <citation type="journal article" date="2012" name="MBio">
        <title>Comparative genome analysis of Trichophyton rubrum and related dermatophytes reveals candidate genes involved in infection.</title>
        <authorList>
            <person name="Martinez D.A."/>
            <person name="Oliver B.G."/>
            <person name="Graeser Y."/>
            <person name="Goldberg J.M."/>
            <person name="Li W."/>
            <person name="Martinez-Rossi N.M."/>
            <person name="Monod M."/>
            <person name="Shelest E."/>
            <person name="Barton R.C."/>
            <person name="Birch E."/>
            <person name="Brakhage A.A."/>
            <person name="Chen Z."/>
            <person name="Gurr S.J."/>
            <person name="Heiman D."/>
            <person name="Heitman J."/>
            <person name="Kosti I."/>
            <person name="Rossi A."/>
            <person name="Saif S."/>
            <person name="Samalova M."/>
            <person name="Saunders C.W."/>
            <person name="Shea T."/>
            <person name="Summerbell R.C."/>
            <person name="Xu J."/>
            <person name="Young S."/>
            <person name="Zeng Q."/>
            <person name="Birren B.W."/>
            <person name="Cuomo C.A."/>
            <person name="White T.C."/>
        </authorList>
    </citation>
    <scope>NUCLEOTIDE SEQUENCE [LARGE SCALE GENOMIC DNA]</scope>
    <source>
        <strain evidence="4">ATCC MYA-4604 / CBS 118893</strain>
    </source>
</reference>
<name>E4V4N7_ARTGP</name>
<keyword evidence="1" id="KW-0175">Coiled coil</keyword>